<keyword evidence="4" id="KW-0804">Transcription</keyword>
<reference evidence="6" key="1">
    <citation type="journal article" date="2014" name="Int. J. Syst. Evol. Microbiol.">
        <title>Complete genome sequence of Corynebacterium casei LMG S-19264T (=DSM 44701T), isolated from a smear-ripened cheese.</title>
        <authorList>
            <consortium name="US DOE Joint Genome Institute (JGI-PGF)"/>
            <person name="Walter F."/>
            <person name="Albersmeier A."/>
            <person name="Kalinowski J."/>
            <person name="Ruckert C."/>
        </authorList>
    </citation>
    <scope>NUCLEOTIDE SEQUENCE</scope>
    <source>
        <strain evidence="6">CGMCC 1.3617</strain>
    </source>
</reference>
<gene>
    <name evidence="6" type="ORF">GCM10011320_51710</name>
</gene>
<dbReference type="InterPro" id="IPR005119">
    <property type="entry name" value="LysR_subst-bd"/>
</dbReference>
<evidence type="ECO:0000256" key="3">
    <source>
        <dbReference type="ARBA" id="ARBA00023125"/>
    </source>
</evidence>
<keyword evidence="7" id="KW-1185">Reference proteome</keyword>
<dbReference type="GO" id="GO:0010628">
    <property type="term" value="P:positive regulation of gene expression"/>
    <property type="evidence" value="ECO:0007669"/>
    <property type="project" value="TreeGrafter"/>
</dbReference>
<dbReference type="InterPro" id="IPR000847">
    <property type="entry name" value="LysR_HTH_N"/>
</dbReference>
<reference evidence="6" key="2">
    <citation type="submission" date="2020-09" db="EMBL/GenBank/DDBJ databases">
        <authorList>
            <person name="Sun Q."/>
            <person name="Zhou Y."/>
        </authorList>
    </citation>
    <scope>NUCLEOTIDE SEQUENCE</scope>
    <source>
        <strain evidence="6">CGMCC 1.3617</strain>
    </source>
</reference>
<dbReference type="Gene3D" id="3.40.190.290">
    <property type="match status" value="1"/>
</dbReference>
<feature type="domain" description="HTH lysR-type" evidence="5">
    <location>
        <begin position="3"/>
        <end position="60"/>
    </location>
</feature>
<dbReference type="Gene3D" id="1.10.10.10">
    <property type="entry name" value="Winged helix-like DNA-binding domain superfamily/Winged helix DNA-binding domain"/>
    <property type="match status" value="1"/>
</dbReference>
<organism evidence="6 7">
    <name type="scientific">Neoroseomonas lacus</name>
    <dbReference type="NCBI Taxonomy" id="287609"/>
    <lineage>
        <taxon>Bacteria</taxon>
        <taxon>Pseudomonadati</taxon>
        <taxon>Pseudomonadota</taxon>
        <taxon>Alphaproteobacteria</taxon>
        <taxon>Acetobacterales</taxon>
        <taxon>Acetobacteraceae</taxon>
        <taxon>Neoroseomonas</taxon>
    </lineage>
</organism>
<dbReference type="Pfam" id="PF00126">
    <property type="entry name" value="HTH_1"/>
    <property type="match status" value="1"/>
</dbReference>
<sequence>MKLSFRQMEIIRAVALHGAVTAAAADLGVSQPAVSMALRESTAAVGFPLFVRAQGRLQPTPELRVFLDEVDRVFKGLERIDRLVSGIRDASVGSVVIAATPTLADNLLPFAVAAVRRARPRIQITVQTMDNLSAVEAVTQGGVDFGLVLTPIAETDARLVPLCAAELVCVVPLGHPLAGRVAVTPQDIAPYPLISFSRSLPLGRLVEKSFLDAGLERRIALEVNQSSTALALVRAGAGVALIDPYLLVDGRQHGVVRIRLEPRSIVKAQALVPVAGTLSRSALLILAAIRRHGGSMHGVSSLTMRDLPDV</sequence>
<accession>A0A917L1V2</accession>
<comment type="caution">
    <text evidence="6">The sequence shown here is derived from an EMBL/GenBank/DDBJ whole genome shotgun (WGS) entry which is preliminary data.</text>
</comment>
<dbReference type="EMBL" id="BMKW01000015">
    <property type="protein sequence ID" value="GGJ37745.1"/>
    <property type="molecule type" value="Genomic_DNA"/>
</dbReference>
<dbReference type="AlphaFoldDB" id="A0A917L1V2"/>
<dbReference type="PANTHER" id="PTHR30427">
    <property type="entry name" value="TRANSCRIPTIONAL ACTIVATOR PROTEIN LYSR"/>
    <property type="match status" value="1"/>
</dbReference>
<evidence type="ECO:0000256" key="4">
    <source>
        <dbReference type="ARBA" id="ARBA00023163"/>
    </source>
</evidence>
<proteinExistence type="inferred from homology"/>
<protein>
    <submittedName>
        <fullName evidence="6">LysR family transcriptional regulator</fullName>
    </submittedName>
</protein>
<comment type="similarity">
    <text evidence="1">Belongs to the LysR transcriptional regulatory family.</text>
</comment>
<dbReference type="GO" id="GO:0043565">
    <property type="term" value="F:sequence-specific DNA binding"/>
    <property type="evidence" value="ECO:0007669"/>
    <property type="project" value="TreeGrafter"/>
</dbReference>
<dbReference type="GO" id="GO:0003700">
    <property type="term" value="F:DNA-binding transcription factor activity"/>
    <property type="evidence" value="ECO:0007669"/>
    <property type="project" value="InterPro"/>
</dbReference>
<evidence type="ECO:0000256" key="2">
    <source>
        <dbReference type="ARBA" id="ARBA00023015"/>
    </source>
</evidence>
<keyword evidence="2" id="KW-0805">Transcription regulation</keyword>
<evidence type="ECO:0000259" key="5">
    <source>
        <dbReference type="PROSITE" id="PS50931"/>
    </source>
</evidence>
<dbReference type="InterPro" id="IPR036388">
    <property type="entry name" value="WH-like_DNA-bd_sf"/>
</dbReference>
<dbReference type="PANTHER" id="PTHR30427:SF1">
    <property type="entry name" value="TRANSCRIPTIONAL ACTIVATOR PROTEIN LYSR"/>
    <property type="match status" value="1"/>
</dbReference>
<keyword evidence="3" id="KW-0238">DNA-binding</keyword>
<dbReference type="InterPro" id="IPR036390">
    <property type="entry name" value="WH_DNA-bd_sf"/>
</dbReference>
<dbReference type="Pfam" id="PF03466">
    <property type="entry name" value="LysR_substrate"/>
    <property type="match status" value="1"/>
</dbReference>
<evidence type="ECO:0000256" key="1">
    <source>
        <dbReference type="ARBA" id="ARBA00009437"/>
    </source>
</evidence>
<evidence type="ECO:0000313" key="6">
    <source>
        <dbReference type="EMBL" id="GGJ37745.1"/>
    </source>
</evidence>
<dbReference type="SUPFAM" id="SSF53850">
    <property type="entry name" value="Periplasmic binding protein-like II"/>
    <property type="match status" value="1"/>
</dbReference>
<dbReference type="Proteomes" id="UP000661507">
    <property type="component" value="Unassembled WGS sequence"/>
</dbReference>
<evidence type="ECO:0000313" key="7">
    <source>
        <dbReference type="Proteomes" id="UP000661507"/>
    </source>
</evidence>
<dbReference type="SUPFAM" id="SSF46785">
    <property type="entry name" value="Winged helix' DNA-binding domain"/>
    <property type="match status" value="1"/>
</dbReference>
<dbReference type="PROSITE" id="PS50931">
    <property type="entry name" value="HTH_LYSR"/>
    <property type="match status" value="1"/>
</dbReference>
<name>A0A917L1V2_9PROT</name>